<accession>A0A8K0D2Q1</accession>
<keyword evidence="8" id="KW-0915">Sodium</keyword>
<evidence type="ECO:0000256" key="2">
    <source>
        <dbReference type="ARBA" id="ARBA00006459"/>
    </source>
</evidence>
<keyword evidence="5" id="KW-0769">Symport</keyword>
<dbReference type="InterPro" id="IPR000175">
    <property type="entry name" value="Na/ntran_symport"/>
</dbReference>
<evidence type="ECO:0000256" key="8">
    <source>
        <dbReference type="PIRSR" id="PIRSR600175-1"/>
    </source>
</evidence>
<organism evidence="10 11">
    <name type="scientific">Ignelater luminosus</name>
    <name type="common">Cucubano</name>
    <name type="synonym">Pyrophorus luminosus</name>
    <dbReference type="NCBI Taxonomy" id="2038154"/>
    <lineage>
        <taxon>Eukaryota</taxon>
        <taxon>Metazoa</taxon>
        <taxon>Ecdysozoa</taxon>
        <taxon>Arthropoda</taxon>
        <taxon>Hexapoda</taxon>
        <taxon>Insecta</taxon>
        <taxon>Pterygota</taxon>
        <taxon>Neoptera</taxon>
        <taxon>Endopterygota</taxon>
        <taxon>Coleoptera</taxon>
        <taxon>Polyphaga</taxon>
        <taxon>Elateriformia</taxon>
        <taxon>Elateroidea</taxon>
        <taxon>Elateridae</taxon>
        <taxon>Agrypninae</taxon>
        <taxon>Pyrophorini</taxon>
        <taxon>Ignelater</taxon>
    </lineage>
</organism>
<feature type="transmembrane region" description="Helical" evidence="9">
    <location>
        <begin position="221"/>
        <end position="243"/>
    </location>
</feature>
<feature type="transmembrane region" description="Helical" evidence="9">
    <location>
        <begin position="329"/>
        <end position="348"/>
    </location>
</feature>
<keyword evidence="11" id="KW-1185">Reference proteome</keyword>
<evidence type="ECO:0000256" key="3">
    <source>
        <dbReference type="ARBA" id="ARBA00022448"/>
    </source>
</evidence>
<dbReference type="PANTHER" id="PTHR11616:SF240">
    <property type="entry name" value="BLOATED TUBULES, ISOFORM B-RELATED"/>
    <property type="match status" value="1"/>
</dbReference>
<dbReference type="AlphaFoldDB" id="A0A8K0D2Q1"/>
<keyword evidence="7 9" id="KW-0472">Membrane</keyword>
<dbReference type="PROSITE" id="PS50267">
    <property type="entry name" value="NA_NEUROTRAN_SYMP_3"/>
    <property type="match status" value="1"/>
</dbReference>
<evidence type="ECO:0000313" key="10">
    <source>
        <dbReference type="EMBL" id="KAF2895428.1"/>
    </source>
</evidence>
<dbReference type="OrthoDB" id="6756744at2759"/>
<proteinExistence type="inferred from homology"/>
<dbReference type="GO" id="GO:0005886">
    <property type="term" value="C:plasma membrane"/>
    <property type="evidence" value="ECO:0007669"/>
    <property type="project" value="TreeGrafter"/>
</dbReference>
<name>A0A8K0D2Q1_IGNLU</name>
<evidence type="ECO:0000256" key="4">
    <source>
        <dbReference type="ARBA" id="ARBA00022692"/>
    </source>
</evidence>
<keyword evidence="8" id="KW-0479">Metal-binding</keyword>
<feature type="transmembrane region" description="Helical" evidence="9">
    <location>
        <begin position="255"/>
        <end position="274"/>
    </location>
</feature>
<keyword evidence="4 9" id="KW-0812">Transmembrane</keyword>
<keyword evidence="3" id="KW-0813">Transport</keyword>
<evidence type="ECO:0000256" key="9">
    <source>
        <dbReference type="SAM" id="Phobius"/>
    </source>
</evidence>
<dbReference type="GO" id="GO:0035725">
    <property type="term" value="P:sodium ion transmembrane transport"/>
    <property type="evidence" value="ECO:0007669"/>
    <property type="project" value="TreeGrafter"/>
</dbReference>
<gene>
    <name evidence="10" type="ORF">ILUMI_10750</name>
</gene>
<dbReference type="GO" id="GO:0046872">
    <property type="term" value="F:metal ion binding"/>
    <property type="evidence" value="ECO:0007669"/>
    <property type="project" value="UniProtKB-KW"/>
</dbReference>
<keyword evidence="6 9" id="KW-1133">Transmembrane helix</keyword>
<dbReference type="InterPro" id="IPR037272">
    <property type="entry name" value="SNS_sf"/>
</dbReference>
<dbReference type="GO" id="GO:0015293">
    <property type="term" value="F:symporter activity"/>
    <property type="evidence" value="ECO:0007669"/>
    <property type="project" value="UniProtKB-KW"/>
</dbReference>
<dbReference type="GO" id="GO:0006865">
    <property type="term" value="P:amino acid transport"/>
    <property type="evidence" value="ECO:0007669"/>
    <property type="project" value="TreeGrafter"/>
</dbReference>
<dbReference type="Pfam" id="PF00209">
    <property type="entry name" value="SNF"/>
    <property type="match status" value="1"/>
</dbReference>
<protein>
    <submittedName>
        <fullName evidence="10">Uncharacterized protein</fullName>
    </submittedName>
</protein>
<comment type="caution">
    <text evidence="10">The sequence shown here is derived from an EMBL/GenBank/DDBJ whole genome shotgun (WGS) entry which is preliminary data.</text>
</comment>
<feature type="transmembrane region" description="Helical" evidence="9">
    <location>
        <begin position="123"/>
        <end position="141"/>
    </location>
</feature>
<comment type="subcellular location">
    <subcellularLocation>
        <location evidence="1">Membrane</location>
        <topology evidence="1">Multi-pass membrane protein</topology>
    </subcellularLocation>
</comment>
<feature type="transmembrane region" description="Helical" evidence="9">
    <location>
        <begin position="294"/>
        <end position="317"/>
    </location>
</feature>
<dbReference type="Proteomes" id="UP000801492">
    <property type="component" value="Unassembled WGS sequence"/>
</dbReference>
<comment type="similarity">
    <text evidence="2">Belongs to the sodium:neurotransmitter symporter (SNF) (TC 2.A.22) family.</text>
</comment>
<feature type="transmembrane region" description="Helical" evidence="9">
    <location>
        <begin position="53"/>
        <end position="73"/>
    </location>
</feature>
<evidence type="ECO:0000256" key="5">
    <source>
        <dbReference type="ARBA" id="ARBA00022847"/>
    </source>
</evidence>
<evidence type="ECO:0000256" key="1">
    <source>
        <dbReference type="ARBA" id="ARBA00004141"/>
    </source>
</evidence>
<sequence>MVKKHASVRYCEKRSSIKYIETSEESLPSIFDHQYEEIVRFQEISDDYWSKKYVYLLCCILIGTGNDLVPLTMRLAFQFSGGGLVLLLLLFSLLIGLPLIYMEAFLGRYTRLTNCQMYRMTPIFFGICSMIFVLNVIYQPLHLPNDTYVLVNLLKLLVNPNINTHCLDDSKECYDYKIKGPIKNGTCKYGHVSMICENLGEIRYPMQYQYWKMYKDPNSAIFPYYQILTAVVISWGFVLTIVMKRIQVLGSIVQVAFLIQIVTLTIIYFLALGQDGSFEGFYVLISLNMKQFDLHQIPMVLWYSLCRLGLLVPTGFMTNSAYATFESSIATECLIIVICSVIFAGYYLTVFFSIAGVLAKAIGVNVESIMIRGYYGNMEEERKTTAIFWKEKEVRLKVSEEYMQS</sequence>
<evidence type="ECO:0000313" key="11">
    <source>
        <dbReference type="Proteomes" id="UP000801492"/>
    </source>
</evidence>
<dbReference type="SUPFAM" id="SSF161070">
    <property type="entry name" value="SNF-like"/>
    <property type="match status" value="1"/>
</dbReference>
<feature type="transmembrane region" description="Helical" evidence="9">
    <location>
        <begin position="79"/>
        <end position="102"/>
    </location>
</feature>
<evidence type="ECO:0000256" key="7">
    <source>
        <dbReference type="ARBA" id="ARBA00023136"/>
    </source>
</evidence>
<evidence type="ECO:0000256" key="6">
    <source>
        <dbReference type="ARBA" id="ARBA00022989"/>
    </source>
</evidence>
<feature type="binding site" evidence="8">
    <location>
        <position position="304"/>
    </location>
    <ligand>
        <name>Na(+)</name>
        <dbReference type="ChEBI" id="CHEBI:29101"/>
        <label>1</label>
    </ligand>
</feature>
<dbReference type="PANTHER" id="PTHR11616">
    <property type="entry name" value="SODIUM/CHLORIDE DEPENDENT TRANSPORTER"/>
    <property type="match status" value="1"/>
</dbReference>
<dbReference type="EMBL" id="VTPC01005926">
    <property type="protein sequence ID" value="KAF2895428.1"/>
    <property type="molecule type" value="Genomic_DNA"/>
</dbReference>
<reference evidence="10" key="1">
    <citation type="submission" date="2019-08" db="EMBL/GenBank/DDBJ databases">
        <title>The genome of the North American firefly Photinus pyralis.</title>
        <authorList>
            <consortium name="Photinus pyralis genome working group"/>
            <person name="Fallon T.R."/>
            <person name="Sander Lower S.E."/>
            <person name="Weng J.-K."/>
        </authorList>
    </citation>
    <scope>NUCLEOTIDE SEQUENCE</scope>
    <source>
        <strain evidence="10">TRF0915ILg1</strain>
        <tissue evidence="10">Whole body</tissue>
    </source>
</reference>